<organism evidence="2 3">
    <name type="scientific">Subtercola boreus</name>
    <dbReference type="NCBI Taxonomy" id="120213"/>
    <lineage>
        <taxon>Bacteria</taxon>
        <taxon>Bacillati</taxon>
        <taxon>Actinomycetota</taxon>
        <taxon>Actinomycetes</taxon>
        <taxon>Micrococcales</taxon>
        <taxon>Microbacteriaceae</taxon>
        <taxon>Subtercola</taxon>
    </lineage>
</organism>
<sequence length="259" mass="28175">MQIIYLVLVWSVDHLSWVPSLLGGVSAVFAAYFWSIVGDPPQIDEGAQHLGVLFTGLTLAFAGFVEVWRRQARNAERTEASQIRLLLGDAASPIVDELAKMASMNKLQRGQSLVKVVSNVCAAIPLVLPDAKQPRVIVYAIENDPAGYRRLTALNFFGRPDRPAALTDVPRSRGASIFKVIADGETVFEPDIRRSTRPGVQSAGKKYLTFISSPIITGTTAFGMVSIDCPIVGSLDQNDKPVVEFFANLLATAFALSRR</sequence>
<gene>
    <name evidence="2" type="ORF">B7R22_05490</name>
</gene>
<evidence type="ECO:0000313" key="2">
    <source>
        <dbReference type="EMBL" id="RFA15861.1"/>
    </source>
</evidence>
<comment type="caution">
    <text evidence="2">The sequence shown here is derived from an EMBL/GenBank/DDBJ whole genome shotgun (WGS) entry which is preliminary data.</text>
</comment>
<dbReference type="EMBL" id="NBXB01000017">
    <property type="protein sequence ID" value="RFA15861.1"/>
    <property type="molecule type" value="Genomic_DNA"/>
</dbReference>
<evidence type="ECO:0008006" key="4">
    <source>
        <dbReference type="Google" id="ProtNLM"/>
    </source>
</evidence>
<keyword evidence="1" id="KW-0812">Transmembrane</keyword>
<proteinExistence type="predicted"/>
<keyword evidence="1" id="KW-0472">Membrane</keyword>
<evidence type="ECO:0000256" key="1">
    <source>
        <dbReference type="SAM" id="Phobius"/>
    </source>
</evidence>
<keyword evidence="1" id="KW-1133">Transmembrane helix</keyword>
<name>A0A3E0W1I3_9MICO</name>
<dbReference type="AlphaFoldDB" id="A0A3E0W1I3"/>
<protein>
    <recommendedName>
        <fullName evidence="4">GAF domain-containing protein</fullName>
    </recommendedName>
</protein>
<evidence type="ECO:0000313" key="3">
    <source>
        <dbReference type="Proteomes" id="UP000256541"/>
    </source>
</evidence>
<accession>A0A3E0W1I3</accession>
<dbReference type="SUPFAM" id="SSF55781">
    <property type="entry name" value="GAF domain-like"/>
    <property type="match status" value="1"/>
</dbReference>
<dbReference type="InterPro" id="IPR029016">
    <property type="entry name" value="GAF-like_dom_sf"/>
</dbReference>
<reference evidence="2 3" key="1">
    <citation type="submission" date="2017-04" db="EMBL/GenBank/DDBJ databases">
        <title>Comparative genome analysis of Subtercola boreus.</title>
        <authorList>
            <person name="Cho Y.-J."/>
            <person name="Cho A."/>
            <person name="Kim O.-S."/>
            <person name="Lee J.-I."/>
        </authorList>
    </citation>
    <scope>NUCLEOTIDE SEQUENCE [LARGE SCALE GENOMIC DNA]</scope>
    <source>
        <strain evidence="2 3">P27479</strain>
    </source>
</reference>
<dbReference type="RefSeq" id="WP_116410795.1">
    <property type="nucleotide sequence ID" value="NZ_NBXB01000017.1"/>
</dbReference>
<feature type="transmembrane region" description="Helical" evidence="1">
    <location>
        <begin position="46"/>
        <end position="68"/>
    </location>
</feature>
<dbReference type="Proteomes" id="UP000256541">
    <property type="component" value="Unassembled WGS sequence"/>
</dbReference>
<dbReference type="OrthoDB" id="4965078at2"/>
<dbReference type="Gene3D" id="3.30.450.40">
    <property type="match status" value="1"/>
</dbReference>